<comment type="caution">
    <text evidence="2">The sequence shown here is derived from an EMBL/GenBank/DDBJ whole genome shotgun (WGS) entry which is preliminary data.</text>
</comment>
<dbReference type="Gene3D" id="3.40.630.30">
    <property type="match status" value="1"/>
</dbReference>
<reference evidence="2 3" key="1">
    <citation type="journal article" date="2016" name="Int. J. Syst. Evol. Microbiol.">
        <title>Arsenicitalea aurantiaca gen. nov., sp. nov., a new member of the family Hyphomicrobiaceae, isolated from high-arsenic sediment.</title>
        <authorList>
            <person name="Mu Y."/>
            <person name="Zhou L."/>
            <person name="Zeng X.C."/>
            <person name="Liu L."/>
            <person name="Pan Y."/>
            <person name="Chen X."/>
            <person name="Wang J."/>
            <person name="Li S."/>
            <person name="Li W.J."/>
            <person name="Wang Y."/>
        </authorList>
    </citation>
    <scope>NUCLEOTIDE SEQUENCE [LARGE SCALE GENOMIC DNA]</scope>
    <source>
        <strain evidence="2 3">42-50</strain>
    </source>
</reference>
<dbReference type="SUPFAM" id="SSF55729">
    <property type="entry name" value="Acyl-CoA N-acyltransferases (Nat)"/>
    <property type="match status" value="1"/>
</dbReference>
<evidence type="ECO:0000313" key="3">
    <source>
        <dbReference type="Proteomes" id="UP000281547"/>
    </source>
</evidence>
<proteinExistence type="predicted"/>
<dbReference type="InterPro" id="IPR016181">
    <property type="entry name" value="Acyl_CoA_acyltransferase"/>
</dbReference>
<dbReference type="AlphaFoldDB" id="A0A433XLT8"/>
<dbReference type="Proteomes" id="UP000281547">
    <property type="component" value="Unassembled WGS sequence"/>
</dbReference>
<sequence>MLTPSLQAANAAAALPPLGLPTVRLATSDDDAFVDDLQAIAFGPGRFARTAFRVRERFPIDPGLSLIAEVNGVPCGSVWMTPISVGGVDGYLLGPLATHPNFRKRGAGKLLAREVVRLAMSRGDGRFVLLVGDFDYYGPLGFVRVPEGRVIFPGPVDPTRVLLHSDDPSLVDRLEGPIAAFGAGSRS</sequence>
<dbReference type="InterPro" id="IPR000182">
    <property type="entry name" value="GNAT_dom"/>
</dbReference>
<keyword evidence="2" id="KW-0808">Transferase</keyword>
<dbReference type="EMBL" id="RZNJ01000001">
    <property type="protein sequence ID" value="RUT34948.1"/>
    <property type="molecule type" value="Genomic_DNA"/>
</dbReference>
<feature type="domain" description="N-acetyltransferase" evidence="1">
    <location>
        <begin position="21"/>
        <end position="168"/>
    </location>
</feature>
<dbReference type="PROSITE" id="PS51186">
    <property type="entry name" value="GNAT"/>
    <property type="match status" value="1"/>
</dbReference>
<dbReference type="OrthoDB" id="9815099at2"/>
<name>A0A433XLT8_9HYPH</name>
<keyword evidence="3" id="KW-1185">Reference proteome</keyword>
<organism evidence="2 3">
    <name type="scientific">Arsenicitalea aurantiaca</name>
    <dbReference type="NCBI Taxonomy" id="1783274"/>
    <lineage>
        <taxon>Bacteria</taxon>
        <taxon>Pseudomonadati</taxon>
        <taxon>Pseudomonadota</taxon>
        <taxon>Alphaproteobacteria</taxon>
        <taxon>Hyphomicrobiales</taxon>
        <taxon>Devosiaceae</taxon>
        <taxon>Arsenicitalea</taxon>
    </lineage>
</organism>
<gene>
    <name evidence="2" type="ORF">EMQ25_03050</name>
</gene>
<protein>
    <submittedName>
        <fullName evidence="2">N-acetyltransferase</fullName>
    </submittedName>
</protein>
<dbReference type="CDD" id="cd04301">
    <property type="entry name" value="NAT_SF"/>
    <property type="match status" value="1"/>
</dbReference>
<dbReference type="GO" id="GO:0016747">
    <property type="term" value="F:acyltransferase activity, transferring groups other than amino-acyl groups"/>
    <property type="evidence" value="ECO:0007669"/>
    <property type="project" value="InterPro"/>
</dbReference>
<dbReference type="RefSeq" id="WP_127187068.1">
    <property type="nucleotide sequence ID" value="NZ_RZNJ01000001.1"/>
</dbReference>
<evidence type="ECO:0000313" key="2">
    <source>
        <dbReference type="EMBL" id="RUT34948.1"/>
    </source>
</evidence>
<evidence type="ECO:0000259" key="1">
    <source>
        <dbReference type="PROSITE" id="PS51186"/>
    </source>
</evidence>
<dbReference type="Pfam" id="PF00583">
    <property type="entry name" value="Acetyltransf_1"/>
    <property type="match status" value="1"/>
</dbReference>
<accession>A0A433XLT8</accession>